<dbReference type="SUPFAM" id="SSF51735">
    <property type="entry name" value="NAD(P)-binding Rossmann-fold domains"/>
    <property type="match status" value="1"/>
</dbReference>
<gene>
    <name evidence="3" type="ORF">E1295_17380</name>
</gene>
<protein>
    <submittedName>
        <fullName evidence="3">SDR family oxidoreductase</fullName>
    </submittedName>
</protein>
<dbReference type="EMBL" id="SMLD01000039">
    <property type="protein sequence ID" value="TDE53157.1"/>
    <property type="molecule type" value="Genomic_DNA"/>
</dbReference>
<dbReference type="PROSITE" id="PS51257">
    <property type="entry name" value="PROKAR_LIPOPROTEIN"/>
    <property type="match status" value="1"/>
</dbReference>
<comment type="similarity">
    <text evidence="1">Belongs to the short-chain dehydrogenases/reductases (SDR) family.</text>
</comment>
<dbReference type="PANTHER" id="PTHR42879:SF2">
    <property type="entry name" value="3-OXOACYL-[ACYL-CARRIER-PROTEIN] REDUCTASE FABG"/>
    <property type="match status" value="1"/>
</dbReference>
<dbReference type="InterPro" id="IPR002347">
    <property type="entry name" value="SDR_fam"/>
</dbReference>
<evidence type="ECO:0000313" key="4">
    <source>
        <dbReference type="Proteomes" id="UP000295136"/>
    </source>
</evidence>
<dbReference type="Pfam" id="PF13561">
    <property type="entry name" value="adh_short_C2"/>
    <property type="match status" value="1"/>
</dbReference>
<dbReference type="PROSITE" id="PS00061">
    <property type="entry name" value="ADH_SHORT"/>
    <property type="match status" value="1"/>
</dbReference>
<evidence type="ECO:0000256" key="1">
    <source>
        <dbReference type="ARBA" id="ARBA00006484"/>
    </source>
</evidence>
<dbReference type="InterPro" id="IPR020904">
    <property type="entry name" value="Sc_DH/Rdtase_CS"/>
</dbReference>
<dbReference type="PANTHER" id="PTHR42879">
    <property type="entry name" value="3-OXOACYL-(ACYL-CARRIER-PROTEIN) REDUCTASE"/>
    <property type="match status" value="1"/>
</dbReference>
<dbReference type="PRINTS" id="PR00081">
    <property type="entry name" value="GDHRDH"/>
</dbReference>
<organism evidence="3 4">
    <name type="scientific">Nonomuraea mesophila</name>
    <dbReference type="NCBI Taxonomy" id="2530382"/>
    <lineage>
        <taxon>Bacteria</taxon>
        <taxon>Bacillati</taxon>
        <taxon>Actinomycetota</taxon>
        <taxon>Actinomycetes</taxon>
        <taxon>Streptosporangiales</taxon>
        <taxon>Streptosporangiaceae</taxon>
        <taxon>Nonomuraea</taxon>
    </lineage>
</organism>
<keyword evidence="4" id="KW-1185">Reference proteome</keyword>
<dbReference type="NCBIfam" id="NF009093">
    <property type="entry name" value="PRK12429.1"/>
    <property type="match status" value="1"/>
</dbReference>
<accession>A0A4R5FK83</accession>
<dbReference type="Gene3D" id="3.40.50.720">
    <property type="entry name" value="NAD(P)-binding Rossmann-like Domain"/>
    <property type="match status" value="1"/>
</dbReference>
<dbReference type="InterPro" id="IPR050259">
    <property type="entry name" value="SDR"/>
</dbReference>
<evidence type="ECO:0000256" key="2">
    <source>
        <dbReference type="ARBA" id="ARBA00023002"/>
    </source>
</evidence>
<dbReference type="RefSeq" id="WP_132631352.1">
    <property type="nucleotide sequence ID" value="NZ_SMLD01000039.1"/>
</dbReference>
<dbReference type="AlphaFoldDB" id="A0A4R5FK83"/>
<reference evidence="3 4" key="1">
    <citation type="submission" date="2019-03" db="EMBL/GenBank/DDBJ databases">
        <title>Draft genome sequences of novel Actinobacteria.</title>
        <authorList>
            <person name="Sahin N."/>
            <person name="Ay H."/>
            <person name="Saygin H."/>
        </authorList>
    </citation>
    <scope>NUCLEOTIDE SEQUENCE [LARGE SCALE GENOMIC DNA]</scope>
    <source>
        <strain evidence="3 4">6K102</strain>
    </source>
</reference>
<sequence length="250" mass="25881">MAKELTGRTALVTGAGGGIGAACARRLAAAGARVLVVDLRAGAAAEVADEVGGVAVVADLSEPGFVAALPDEPIDIVVNNAGFQHVAPVEEFPPEVFSAMLRVMVEAPFLIARKVLPGMYARGWGRFVNISSVHGLRASPYKSAYTTAKHGLEGFSKVVALEGAPHGVTSTCVCPAYVRTGLVEAQIADQARVHGIAPDEVVRDIMLEPAAIKRLIEPEEVAELVAYLCGPGGAFMTGVSLPVDGGWTAR</sequence>
<comment type="caution">
    <text evidence="3">The sequence shown here is derived from an EMBL/GenBank/DDBJ whole genome shotgun (WGS) entry which is preliminary data.</text>
</comment>
<dbReference type="FunFam" id="3.40.50.720:FF:000084">
    <property type="entry name" value="Short-chain dehydrogenase reductase"/>
    <property type="match status" value="1"/>
</dbReference>
<dbReference type="GO" id="GO:0032787">
    <property type="term" value="P:monocarboxylic acid metabolic process"/>
    <property type="evidence" value="ECO:0007669"/>
    <property type="project" value="UniProtKB-ARBA"/>
</dbReference>
<keyword evidence="2" id="KW-0560">Oxidoreductase</keyword>
<dbReference type="InterPro" id="IPR036291">
    <property type="entry name" value="NAD(P)-bd_dom_sf"/>
</dbReference>
<evidence type="ECO:0000313" key="3">
    <source>
        <dbReference type="EMBL" id="TDE53157.1"/>
    </source>
</evidence>
<proteinExistence type="inferred from homology"/>
<name>A0A4R5FK83_9ACTN</name>
<dbReference type="PRINTS" id="PR00080">
    <property type="entry name" value="SDRFAMILY"/>
</dbReference>
<dbReference type="GO" id="GO:0016491">
    <property type="term" value="F:oxidoreductase activity"/>
    <property type="evidence" value="ECO:0007669"/>
    <property type="project" value="UniProtKB-KW"/>
</dbReference>
<dbReference type="Proteomes" id="UP000295136">
    <property type="component" value="Unassembled WGS sequence"/>
</dbReference>